<reference evidence="3 4" key="1">
    <citation type="journal article" date="2014" name="Nat. Commun.">
        <title>Molecular traces of alternative social organization in a termite genome.</title>
        <authorList>
            <person name="Terrapon N."/>
            <person name="Li C."/>
            <person name="Robertson H.M."/>
            <person name="Ji L."/>
            <person name="Meng X."/>
            <person name="Booth W."/>
            <person name="Chen Z."/>
            <person name="Childers C.P."/>
            <person name="Glastad K.M."/>
            <person name="Gokhale K."/>
            <person name="Gowin J."/>
            <person name="Gronenberg W."/>
            <person name="Hermansen R.A."/>
            <person name="Hu H."/>
            <person name="Hunt B.G."/>
            <person name="Huylmans A.K."/>
            <person name="Khalil S.M."/>
            <person name="Mitchell R.D."/>
            <person name="Munoz-Torres M.C."/>
            <person name="Mustard J.A."/>
            <person name="Pan H."/>
            <person name="Reese J.T."/>
            <person name="Scharf M.E."/>
            <person name="Sun F."/>
            <person name="Vogel H."/>
            <person name="Xiao J."/>
            <person name="Yang W."/>
            <person name="Yang Z."/>
            <person name="Yang Z."/>
            <person name="Zhou J."/>
            <person name="Zhu J."/>
            <person name="Brent C.S."/>
            <person name="Elsik C.G."/>
            <person name="Goodisman M.A."/>
            <person name="Liberles D.A."/>
            <person name="Roe R.M."/>
            <person name="Vargo E.L."/>
            <person name="Vilcinskas A."/>
            <person name="Wang J."/>
            <person name="Bornberg-Bauer E."/>
            <person name="Korb J."/>
            <person name="Zhang G."/>
            <person name="Liebig J."/>
        </authorList>
    </citation>
    <scope>NUCLEOTIDE SEQUENCE [LARGE SCALE GENOMIC DNA]</scope>
    <source>
        <tissue evidence="3">Whole organism</tissue>
    </source>
</reference>
<feature type="region of interest" description="Disordered" evidence="1">
    <location>
        <begin position="81"/>
        <end position="110"/>
    </location>
</feature>
<accession>A0A067R0E2</accession>
<proteinExistence type="predicted"/>
<keyword evidence="4" id="KW-1185">Reference proteome</keyword>
<protein>
    <submittedName>
        <fullName evidence="3">Uncharacterized protein</fullName>
    </submittedName>
</protein>
<feature type="signal peptide" evidence="2">
    <location>
        <begin position="1"/>
        <end position="24"/>
    </location>
</feature>
<evidence type="ECO:0000313" key="3">
    <source>
        <dbReference type="EMBL" id="KDR10886.1"/>
    </source>
</evidence>
<keyword evidence="2" id="KW-0732">Signal</keyword>
<evidence type="ECO:0000313" key="4">
    <source>
        <dbReference type="Proteomes" id="UP000027135"/>
    </source>
</evidence>
<dbReference type="Proteomes" id="UP000027135">
    <property type="component" value="Unassembled WGS sequence"/>
</dbReference>
<sequence length="135" mass="15204">MKFVYQIILCVTMVTSMHFTPVQGQLFNLGVLDRIRNIVHGVLHNTSNQQSQYTSKHFPTVQPLTQGTLAYIPVSSESVQHQGAITQDSGNGTVQGVPESRSMIRAPLRDGGCETGYRKVNGQCRKEYGRRRRRR</sequence>
<gene>
    <name evidence="3" type="ORF">L798_15358</name>
</gene>
<organism evidence="3 4">
    <name type="scientific">Zootermopsis nevadensis</name>
    <name type="common">Dampwood termite</name>
    <dbReference type="NCBI Taxonomy" id="136037"/>
    <lineage>
        <taxon>Eukaryota</taxon>
        <taxon>Metazoa</taxon>
        <taxon>Ecdysozoa</taxon>
        <taxon>Arthropoda</taxon>
        <taxon>Hexapoda</taxon>
        <taxon>Insecta</taxon>
        <taxon>Pterygota</taxon>
        <taxon>Neoptera</taxon>
        <taxon>Polyneoptera</taxon>
        <taxon>Dictyoptera</taxon>
        <taxon>Blattodea</taxon>
        <taxon>Blattoidea</taxon>
        <taxon>Termitoidae</taxon>
        <taxon>Termopsidae</taxon>
        <taxon>Zootermopsis</taxon>
    </lineage>
</organism>
<name>A0A067R0E2_ZOONE</name>
<feature type="compositionally biased region" description="Polar residues" evidence="1">
    <location>
        <begin position="81"/>
        <end position="94"/>
    </location>
</feature>
<feature type="chain" id="PRO_5001648286" evidence="2">
    <location>
        <begin position="25"/>
        <end position="135"/>
    </location>
</feature>
<dbReference type="EMBL" id="KK853132">
    <property type="protein sequence ID" value="KDR10886.1"/>
    <property type="molecule type" value="Genomic_DNA"/>
</dbReference>
<evidence type="ECO:0000256" key="2">
    <source>
        <dbReference type="SAM" id="SignalP"/>
    </source>
</evidence>
<evidence type="ECO:0000256" key="1">
    <source>
        <dbReference type="SAM" id="MobiDB-lite"/>
    </source>
</evidence>
<dbReference type="AlphaFoldDB" id="A0A067R0E2"/>
<dbReference type="InParanoid" id="A0A067R0E2"/>